<organism evidence="1 2">
    <name type="scientific">Bacillus phage BC-5</name>
    <dbReference type="NCBI Taxonomy" id="3020389"/>
    <lineage>
        <taxon>Viruses</taxon>
        <taxon>Duplodnaviria</taxon>
        <taxon>Heunggongvirae</taxon>
        <taxon>Uroviricota</taxon>
        <taxon>Caudoviricetes</taxon>
        <taxon>Salasmaviridae</taxon>
        <taxon>Northropvirinae</taxon>
        <taxon>Hemphillvirus</taxon>
        <taxon>Hemphillvirus bece5</taxon>
    </lineage>
</organism>
<name>A0AAE9YFC3_9CAUD</name>
<dbReference type="EMBL" id="OQ187816">
    <property type="protein sequence ID" value="WCR32931.1"/>
    <property type="molecule type" value="Genomic_DNA"/>
</dbReference>
<proteinExistence type="predicted"/>
<accession>A0AAE9YFC3</accession>
<protein>
    <submittedName>
        <fullName evidence="1">Uncharacterized protein</fullName>
    </submittedName>
</protein>
<keyword evidence="2" id="KW-1185">Reference proteome</keyword>
<reference evidence="1" key="1">
    <citation type="submission" date="2023-01" db="EMBL/GenBank/DDBJ databases">
        <authorList>
            <person name="Liu Y."/>
            <person name="Sun Z."/>
        </authorList>
    </citation>
    <scope>NUCLEOTIDE SEQUENCE</scope>
</reference>
<evidence type="ECO:0000313" key="1">
    <source>
        <dbReference type="EMBL" id="WCR32931.1"/>
    </source>
</evidence>
<gene>
    <name evidence="1" type="ORF">BC5_0018</name>
</gene>
<dbReference type="Proteomes" id="UP001219433">
    <property type="component" value="Segment"/>
</dbReference>
<sequence>MTLLMSYKGLQHLQPDLEILVVMLMKIVILQEKKQLNVCVSIKAILN</sequence>
<evidence type="ECO:0000313" key="2">
    <source>
        <dbReference type="Proteomes" id="UP001219433"/>
    </source>
</evidence>